<comment type="similarity">
    <text evidence="1">Belongs to the Glu/Leu/Phe/Val dehydrogenases family.</text>
</comment>
<dbReference type="RefSeq" id="WP_161378610.1">
    <property type="nucleotide sequence ID" value="NZ_JAAIFS010000005.1"/>
</dbReference>
<dbReference type="GO" id="GO:0004352">
    <property type="term" value="F:glutamate dehydrogenase (NAD+) activity"/>
    <property type="evidence" value="ECO:0007669"/>
    <property type="project" value="TreeGrafter"/>
</dbReference>
<dbReference type="SUPFAM" id="SSF51735">
    <property type="entry name" value="NAD(P)-binding Rossmann-fold domains"/>
    <property type="match status" value="1"/>
</dbReference>
<dbReference type="Pfam" id="PF02812">
    <property type="entry name" value="ELFV_dehydrog_N"/>
    <property type="match status" value="1"/>
</dbReference>
<dbReference type="InterPro" id="IPR036291">
    <property type="entry name" value="NAD(P)-bd_dom_sf"/>
</dbReference>
<comment type="caution">
    <text evidence="4">The sequence shown here is derived from an EMBL/GenBank/DDBJ whole genome shotgun (WGS) entry which is preliminary data.</text>
</comment>
<dbReference type="PANTHER" id="PTHR11606">
    <property type="entry name" value="GLUTAMATE DEHYDROGENASE"/>
    <property type="match status" value="1"/>
</dbReference>
<sequence length="389" mass="40705">MTQILSYEDSAHGVRGWLAYDSTSGSLAAGGCRMQPGLNPDELSALASAMTLKQQVLGLNVTGAKCGIDYDPRAPGAQQALDGFLSFLHDELHHRFSMGSDMGTRWDNLQQLAAARGIPSIKYAVKKAQHLTDEEFFTRMARLDDRVGMLTLSQRRAGHVLAHAAIGGARAAGAAGPVRVALQGFGTLGRAAAHAFLDDGVRVVAIADEHGCVADARGLDLARMLHSRPGTPVPQLAPEHVQPTRESLLAVPADVLVLAAGADAVDAESAAGLPCPAVAVGANYGLSETTEQALHLRGVLVVPDFIGGIGGSASMELLFGPDRPPTAEQVLAGSARLARRLVDDLFTTARQHADTPRQAALRLAARTKIDADAPAYGHCPYLTTSGARA</sequence>
<dbReference type="GO" id="GO:0006538">
    <property type="term" value="P:L-glutamate catabolic process"/>
    <property type="evidence" value="ECO:0007669"/>
    <property type="project" value="TreeGrafter"/>
</dbReference>
<evidence type="ECO:0000256" key="2">
    <source>
        <dbReference type="ARBA" id="ARBA00023002"/>
    </source>
</evidence>
<reference evidence="4" key="1">
    <citation type="journal article" date="2020" name="Microorganisms">
        <title>Isolation, Genomic and Metabolomic Characterization of Streptomyces tendae VITAKN with Quorum Sensing Inhibitory Activity from Southern India.</title>
        <authorList>
            <person name="Ishaque N.M."/>
            <person name="Burgsdorf I."/>
            <person name="Limlingan Malit J.J."/>
            <person name="Saha S."/>
            <person name="Teta R."/>
            <person name="Ewe D."/>
            <person name="Kannabiran K."/>
            <person name="Hrouzek P."/>
            <person name="Steindler L."/>
            <person name="Costantino V."/>
            <person name="Saurav K."/>
        </authorList>
    </citation>
    <scope>NUCLEOTIDE SEQUENCE</scope>
    <source>
        <strain evidence="4">VITAKN</strain>
    </source>
</reference>
<accession>A0A6B3QP43</accession>
<dbReference type="SUPFAM" id="SSF53223">
    <property type="entry name" value="Aminoacid dehydrogenase-like, N-terminal domain"/>
    <property type="match status" value="1"/>
</dbReference>
<feature type="domain" description="Glutamate/phenylalanine/leucine/valine/L-tryptophan dehydrogenase C-terminal" evidence="3">
    <location>
        <begin position="153"/>
        <end position="377"/>
    </location>
</feature>
<dbReference type="PANTHER" id="PTHR11606:SF13">
    <property type="entry name" value="GLUTAMATE DEHYDROGENASE 1, MITOCHONDRIAL"/>
    <property type="match status" value="1"/>
</dbReference>
<dbReference type="InterPro" id="IPR006096">
    <property type="entry name" value="Glu/Leu/Phe/Val/Trp_DH_C"/>
</dbReference>
<dbReference type="AlphaFoldDB" id="A0A6B3QP43"/>
<dbReference type="InterPro" id="IPR046346">
    <property type="entry name" value="Aminoacid_DH-like_N_sf"/>
</dbReference>
<dbReference type="Gene3D" id="3.40.50.720">
    <property type="entry name" value="NAD(P)-binding Rossmann-like Domain"/>
    <property type="match status" value="1"/>
</dbReference>
<keyword evidence="2" id="KW-0560">Oxidoreductase</keyword>
<evidence type="ECO:0000313" key="4">
    <source>
        <dbReference type="EMBL" id="NEV89889.1"/>
    </source>
</evidence>
<gene>
    <name evidence="4" type="ORF">GUR47_25005</name>
</gene>
<dbReference type="Gene3D" id="3.40.50.10860">
    <property type="entry name" value="Leucine Dehydrogenase, chain A, domain 1"/>
    <property type="match status" value="1"/>
</dbReference>
<protein>
    <submittedName>
        <fullName evidence="4">Glu/Leu/Phe/Val dehydrogenase</fullName>
    </submittedName>
</protein>
<dbReference type="EMBL" id="JAAIFS010000005">
    <property type="protein sequence ID" value="NEV89889.1"/>
    <property type="molecule type" value="Genomic_DNA"/>
</dbReference>
<evidence type="ECO:0000259" key="3">
    <source>
        <dbReference type="SMART" id="SM00839"/>
    </source>
</evidence>
<dbReference type="SMART" id="SM00839">
    <property type="entry name" value="ELFV_dehydrog"/>
    <property type="match status" value="1"/>
</dbReference>
<evidence type="ECO:0000256" key="1">
    <source>
        <dbReference type="ARBA" id="ARBA00006382"/>
    </source>
</evidence>
<dbReference type="Pfam" id="PF00208">
    <property type="entry name" value="ELFV_dehydrog"/>
    <property type="match status" value="1"/>
</dbReference>
<proteinExistence type="inferred from homology"/>
<name>A0A6B3QP43_STRTE</name>
<dbReference type="InterPro" id="IPR006097">
    <property type="entry name" value="Glu/Leu/Phe/Val/Trp_DH_dimer"/>
</dbReference>
<organism evidence="4">
    <name type="scientific">Streptomyces tendae</name>
    <dbReference type="NCBI Taxonomy" id="1932"/>
    <lineage>
        <taxon>Bacteria</taxon>
        <taxon>Bacillati</taxon>
        <taxon>Actinomycetota</taxon>
        <taxon>Actinomycetes</taxon>
        <taxon>Kitasatosporales</taxon>
        <taxon>Streptomycetaceae</taxon>
        <taxon>Streptomyces</taxon>
    </lineage>
</organism>